<name>A0A430G5P5_9SPHN</name>
<reference evidence="1 2" key="1">
    <citation type="submission" date="2018-07" db="EMBL/GenBank/DDBJ databases">
        <title>Genomic and Epidemiologic Investigation of an Indolent Hospital Outbreak.</title>
        <authorList>
            <person name="Johnson R.C."/>
            <person name="Deming C."/>
            <person name="Conlan S."/>
            <person name="Zellmer C.J."/>
            <person name="Michelin A.V."/>
            <person name="Lee-Lin S."/>
            <person name="Thomas P.J."/>
            <person name="Park M."/>
            <person name="Weingarten R.A."/>
            <person name="Less J."/>
            <person name="Dekker J.P."/>
            <person name="Frank K.M."/>
            <person name="Musser K.A."/>
            <person name="Mcquiston J.R."/>
            <person name="Henderson D.K."/>
            <person name="Lau A.F."/>
            <person name="Palmore T.N."/>
            <person name="Segre J.A."/>
        </authorList>
    </citation>
    <scope>NUCLEOTIDE SEQUENCE [LARGE SCALE GENOMIC DNA]</scope>
    <source>
        <strain evidence="1 2">SK-CDC1_0717</strain>
    </source>
</reference>
<dbReference type="InterPro" id="IPR036182">
    <property type="entry name" value="PCuAC_sf"/>
</dbReference>
<gene>
    <name evidence="1" type="ORF">DAH66_07870</name>
</gene>
<dbReference type="AlphaFoldDB" id="A0A430G5P5"/>
<dbReference type="PROSITE" id="PS51257">
    <property type="entry name" value="PROKAR_LIPOPROTEIN"/>
    <property type="match status" value="1"/>
</dbReference>
<protein>
    <submittedName>
        <fullName evidence="1">Copper chaperone PCu(A)C</fullName>
    </submittedName>
</protein>
<dbReference type="Gene3D" id="2.60.40.1890">
    <property type="entry name" value="PCu(A)C copper chaperone"/>
    <property type="match status" value="1"/>
</dbReference>
<evidence type="ECO:0000313" key="1">
    <source>
        <dbReference type="EMBL" id="RSY87599.1"/>
    </source>
</evidence>
<dbReference type="InterPro" id="IPR007410">
    <property type="entry name" value="LpqE-like"/>
</dbReference>
<dbReference type="EMBL" id="QQYZ01000005">
    <property type="protein sequence ID" value="RSY87599.1"/>
    <property type="molecule type" value="Genomic_DNA"/>
</dbReference>
<accession>A0A430G5P5</accession>
<dbReference type="Pfam" id="PF04314">
    <property type="entry name" value="PCuAC"/>
    <property type="match status" value="1"/>
</dbReference>
<sequence>MRAVFGVVFAGAVLAGCQQAELAVTDASVQLPVVSGRPGAAYFTVKGGAQTTSLVAVSTPVAIRTEMHEMKQEGGMMTMAPLKDVAIPAGGTVEFKSGGKHVMLFDVSPSVRSGDTVPLRLSFADGRTIEVKAATRAAGDAADHGAH</sequence>
<comment type="caution">
    <text evidence="1">The sequence shown here is derived from an EMBL/GenBank/DDBJ whole genome shotgun (WGS) entry which is preliminary data.</text>
</comment>
<dbReference type="PANTHER" id="PTHR36302:SF1">
    <property type="entry name" value="COPPER CHAPERONE PCU(A)C"/>
    <property type="match status" value="1"/>
</dbReference>
<evidence type="ECO:0000313" key="2">
    <source>
        <dbReference type="Proteomes" id="UP000287746"/>
    </source>
</evidence>
<dbReference type="Proteomes" id="UP000287746">
    <property type="component" value="Unassembled WGS sequence"/>
</dbReference>
<proteinExistence type="predicted"/>
<dbReference type="PANTHER" id="PTHR36302">
    <property type="entry name" value="BLR7088 PROTEIN"/>
    <property type="match status" value="1"/>
</dbReference>
<dbReference type="SUPFAM" id="SSF110087">
    <property type="entry name" value="DR1885-like metal-binding protein"/>
    <property type="match status" value="1"/>
</dbReference>
<organism evidence="1 2">
    <name type="scientific">Sphingomonas koreensis</name>
    <dbReference type="NCBI Taxonomy" id="93064"/>
    <lineage>
        <taxon>Bacteria</taxon>
        <taxon>Pseudomonadati</taxon>
        <taxon>Pseudomonadota</taxon>
        <taxon>Alphaproteobacteria</taxon>
        <taxon>Sphingomonadales</taxon>
        <taxon>Sphingomonadaceae</taxon>
        <taxon>Sphingomonas</taxon>
    </lineage>
</organism>
<dbReference type="InterPro" id="IPR058248">
    <property type="entry name" value="Lxx211020-like"/>
</dbReference>